<feature type="compositionally biased region" description="Polar residues" evidence="8">
    <location>
        <begin position="144"/>
        <end position="162"/>
    </location>
</feature>
<dbReference type="CDD" id="cd00067">
    <property type="entry name" value="GAL4"/>
    <property type="match status" value="1"/>
</dbReference>
<evidence type="ECO:0000256" key="2">
    <source>
        <dbReference type="ARBA" id="ARBA00022723"/>
    </source>
</evidence>
<feature type="compositionally biased region" description="Gly residues" evidence="8">
    <location>
        <begin position="1"/>
        <end position="10"/>
    </location>
</feature>
<dbReference type="InParanoid" id="A0A0C3D2B8"/>
<dbReference type="EMBL" id="KN832885">
    <property type="protein sequence ID" value="KIM96052.1"/>
    <property type="molecule type" value="Genomic_DNA"/>
</dbReference>
<dbReference type="PROSITE" id="PS50048">
    <property type="entry name" value="ZN2_CY6_FUNGAL_2"/>
    <property type="match status" value="1"/>
</dbReference>
<feature type="region of interest" description="Disordered" evidence="8">
    <location>
        <begin position="1"/>
        <end position="32"/>
    </location>
</feature>
<dbReference type="HOGENOM" id="CLU_010084_0_0_1"/>
<keyword evidence="2" id="KW-0479">Metal-binding</keyword>
<dbReference type="GO" id="GO:0005634">
    <property type="term" value="C:nucleus"/>
    <property type="evidence" value="ECO:0007669"/>
    <property type="project" value="UniProtKB-SubCell"/>
</dbReference>
<reference evidence="10 11" key="1">
    <citation type="submission" date="2014-04" db="EMBL/GenBank/DDBJ databases">
        <authorList>
            <consortium name="DOE Joint Genome Institute"/>
            <person name="Kuo A."/>
            <person name="Martino E."/>
            <person name="Perotto S."/>
            <person name="Kohler A."/>
            <person name="Nagy L.G."/>
            <person name="Floudas D."/>
            <person name="Copeland A."/>
            <person name="Barry K.W."/>
            <person name="Cichocki N."/>
            <person name="Veneault-Fourrey C."/>
            <person name="LaButti K."/>
            <person name="Lindquist E.A."/>
            <person name="Lipzen A."/>
            <person name="Lundell T."/>
            <person name="Morin E."/>
            <person name="Murat C."/>
            <person name="Sun H."/>
            <person name="Tunlid A."/>
            <person name="Henrissat B."/>
            <person name="Grigoriev I.V."/>
            <person name="Hibbett D.S."/>
            <person name="Martin F."/>
            <person name="Nordberg H.P."/>
            <person name="Cantor M.N."/>
            <person name="Hua S.X."/>
        </authorList>
    </citation>
    <scope>NUCLEOTIDE SEQUENCE [LARGE SCALE GENOMIC DNA]</scope>
    <source>
        <strain evidence="10 11">Zn</strain>
    </source>
</reference>
<name>A0A0C3D2B8_OIDMZ</name>
<feature type="region of interest" description="Disordered" evidence="8">
    <location>
        <begin position="143"/>
        <end position="162"/>
    </location>
</feature>
<evidence type="ECO:0000313" key="10">
    <source>
        <dbReference type="EMBL" id="KIM96052.1"/>
    </source>
</evidence>
<evidence type="ECO:0000256" key="3">
    <source>
        <dbReference type="ARBA" id="ARBA00022833"/>
    </source>
</evidence>
<dbReference type="SMART" id="SM00066">
    <property type="entry name" value="GAL4"/>
    <property type="match status" value="1"/>
</dbReference>
<dbReference type="SMART" id="SM00906">
    <property type="entry name" value="Fungal_trans"/>
    <property type="match status" value="1"/>
</dbReference>
<feature type="region of interest" description="Disordered" evidence="8">
    <location>
        <begin position="693"/>
        <end position="744"/>
    </location>
</feature>
<dbReference type="OrthoDB" id="422427at2759"/>
<dbReference type="InterPro" id="IPR007219">
    <property type="entry name" value="XnlR_reg_dom"/>
</dbReference>
<reference evidence="11" key="2">
    <citation type="submission" date="2015-01" db="EMBL/GenBank/DDBJ databases">
        <title>Evolutionary Origins and Diversification of the Mycorrhizal Mutualists.</title>
        <authorList>
            <consortium name="DOE Joint Genome Institute"/>
            <consortium name="Mycorrhizal Genomics Consortium"/>
            <person name="Kohler A."/>
            <person name="Kuo A."/>
            <person name="Nagy L.G."/>
            <person name="Floudas D."/>
            <person name="Copeland A."/>
            <person name="Barry K.W."/>
            <person name="Cichocki N."/>
            <person name="Veneault-Fourrey C."/>
            <person name="LaButti K."/>
            <person name="Lindquist E.A."/>
            <person name="Lipzen A."/>
            <person name="Lundell T."/>
            <person name="Morin E."/>
            <person name="Murat C."/>
            <person name="Riley R."/>
            <person name="Ohm R."/>
            <person name="Sun H."/>
            <person name="Tunlid A."/>
            <person name="Henrissat B."/>
            <person name="Grigoriev I.V."/>
            <person name="Hibbett D.S."/>
            <person name="Martin F."/>
        </authorList>
    </citation>
    <scope>NUCLEOTIDE SEQUENCE [LARGE SCALE GENOMIC DNA]</scope>
    <source>
        <strain evidence="11">Zn</strain>
    </source>
</reference>
<feature type="compositionally biased region" description="Polar residues" evidence="8">
    <location>
        <begin position="723"/>
        <end position="738"/>
    </location>
</feature>
<dbReference type="GO" id="GO:0006351">
    <property type="term" value="P:DNA-templated transcription"/>
    <property type="evidence" value="ECO:0007669"/>
    <property type="project" value="InterPro"/>
</dbReference>
<organism evidence="10 11">
    <name type="scientific">Oidiodendron maius (strain Zn)</name>
    <dbReference type="NCBI Taxonomy" id="913774"/>
    <lineage>
        <taxon>Eukaryota</taxon>
        <taxon>Fungi</taxon>
        <taxon>Dikarya</taxon>
        <taxon>Ascomycota</taxon>
        <taxon>Pezizomycotina</taxon>
        <taxon>Leotiomycetes</taxon>
        <taxon>Leotiomycetes incertae sedis</taxon>
        <taxon>Myxotrichaceae</taxon>
        <taxon>Oidiodendron</taxon>
    </lineage>
</organism>
<keyword evidence="5" id="KW-0238">DNA-binding</keyword>
<keyword evidence="11" id="KW-1185">Reference proteome</keyword>
<dbReference type="Proteomes" id="UP000054321">
    <property type="component" value="Unassembled WGS sequence"/>
</dbReference>
<evidence type="ECO:0000259" key="9">
    <source>
        <dbReference type="PROSITE" id="PS50048"/>
    </source>
</evidence>
<dbReference type="GO" id="GO:0008270">
    <property type="term" value="F:zinc ion binding"/>
    <property type="evidence" value="ECO:0007669"/>
    <property type="project" value="InterPro"/>
</dbReference>
<dbReference type="GO" id="GO:0043565">
    <property type="term" value="F:sequence-specific DNA binding"/>
    <property type="evidence" value="ECO:0007669"/>
    <property type="project" value="TreeGrafter"/>
</dbReference>
<evidence type="ECO:0000256" key="1">
    <source>
        <dbReference type="ARBA" id="ARBA00004123"/>
    </source>
</evidence>
<evidence type="ECO:0000256" key="7">
    <source>
        <dbReference type="ARBA" id="ARBA00023242"/>
    </source>
</evidence>
<dbReference type="InterPro" id="IPR036864">
    <property type="entry name" value="Zn2-C6_fun-type_DNA-bd_sf"/>
</dbReference>
<gene>
    <name evidence="10" type="ORF">OIDMADRAFT_183499</name>
</gene>
<feature type="compositionally biased region" description="Basic and acidic residues" evidence="8">
    <location>
        <begin position="701"/>
        <end position="714"/>
    </location>
</feature>
<evidence type="ECO:0000256" key="8">
    <source>
        <dbReference type="SAM" id="MobiDB-lite"/>
    </source>
</evidence>
<proteinExistence type="predicted"/>
<evidence type="ECO:0000313" key="11">
    <source>
        <dbReference type="Proteomes" id="UP000054321"/>
    </source>
</evidence>
<evidence type="ECO:0000256" key="5">
    <source>
        <dbReference type="ARBA" id="ARBA00023125"/>
    </source>
</evidence>
<dbReference type="Pfam" id="PF00172">
    <property type="entry name" value="Zn_clus"/>
    <property type="match status" value="1"/>
</dbReference>
<dbReference type="SUPFAM" id="SSF57701">
    <property type="entry name" value="Zn2/Cys6 DNA-binding domain"/>
    <property type="match status" value="1"/>
</dbReference>
<dbReference type="PANTHER" id="PTHR47540:SF1">
    <property type="entry name" value="ACTIVATOR OF STRESS GENES 1-RELATED"/>
    <property type="match status" value="1"/>
</dbReference>
<dbReference type="InterPro" id="IPR051711">
    <property type="entry name" value="Stress_Response_Reg"/>
</dbReference>
<evidence type="ECO:0000256" key="6">
    <source>
        <dbReference type="ARBA" id="ARBA00023163"/>
    </source>
</evidence>
<dbReference type="PANTHER" id="PTHR47540">
    <property type="entry name" value="THIAMINE REPRESSIBLE GENES REGULATORY PROTEIN THI5"/>
    <property type="match status" value="1"/>
</dbReference>
<dbReference type="PROSITE" id="PS00463">
    <property type="entry name" value="ZN2_CY6_FUNGAL_1"/>
    <property type="match status" value="1"/>
</dbReference>
<dbReference type="Pfam" id="PF04082">
    <property type="entry name" value="Fungal_trans"/>
    <property type="match status" value="1"/>
</dbReference>
<protein>
    <recommendedName>
        <fullName evidence="9">Zn(2)-C6 fungal-type domain-containing protein</fullName>
    </recommendedName>
</protein>
<keyword evidence="7" id="KW-0539">Nucleus</keyword>
<dbReference type="Gene3D" id="4.10.240.10">
    <property type="entry name" value="Zn(2)-C6 fungal-type DNA-binding domain"/>
    <property type="match status" value="1"/>
</dbReference>
<dbReference type="CDD" id="cd12148">
    <property type="entry name" value="fungal_TF_MHR"/>
    <property type="match status" value="1"/>
</dbReference>
<comment type="subcellular location">
    <subcellularLocation>
        <location evidence="1">Nucleus</location>
    </subcellularLocation>
</comment>
<feature type="domain" description="Zn(2)-C6 fungal-type" evidence="9">
    <location>
        <begin position="58"/>
        <end position="87"/>
    </location>
</feature>
<accession>A0A0C3D2B8</accession>
<dbReference type="GO" id="GO:0045944">
    <property type="term" value="P:positive regulation of transcription by RNA polymerase II"/>
    <property type="evidence" value="ECO:0007669"/>
    <property type="project" value="TreeGrafter"/>
</dbReference>
<sequence length="898" mass="99805">MSALSKGGGSEHSAAKGLDTRQRQTGFGAPLDALDSGLVSNVSSDPESSFKSRRINKACDECRGRKVKCDGRRPCLPCSSLDMECTYDQPDKRTTRLSRREVDELRLKLQRARSILNALLPDLDVDDPNLDAEILSKVRMPATKVQSPATTGVKSPDSTLQGSHHTVAEHDVQLETVLDATGRLDLDELGNWRYQGHGSSSAFMRRLGERFGDVSDPGLGKNTVLRLRSMPDIFESPADAEDRPYSGSMPDFIPLPPRQVALDLISCALNEACSILNFIHQPTFYSLLDRMYLVNPEQYGYDENKFLPLLYASLAVGYLFSNSEQVNFGYAHAVSEGTKYFAASRQMLPITECRDLCSLQAIIFMIMFLQSSASMSTCHSYVSAAMAACLQMGLHQTLNEAMNPIERETRKRIFWTIRTMDTYIVAILGLPRTVRDDDIDQEMPVEVDDQYITKDGILPMPDGQISVIAGFNAHTRLIQVLGKVVTDVYPTKRIQNEASAKTRAYVVSDAKVREVERDLQHWGKSLPMHFRPGADSAKGLLRVQHLLRLAFTHVQIVLYKPFLHYISYSKTDTPTSGQCYAYAAACVDVGRNVIHNARQLEMEGTLNVPHWFAIYTTFCATLSLVFYVWENAEVEGTLQTLKDAEYGRDILGKLAYKSTAAGSHSETLAIIFSRLPARLGKVQWKQSKIQRKRHQLLSTEDESRGFKGHGDVTEPNHSPYEALSQNESSIASQPSTQPSDSLDLDDSLLLQTPFDPQYFISNPEMPMHPNVARFLGPNSIEDIFGAEPQYSGDVDSPNPGYTTMNAVGTFKSLDQYVSTLDLQGQLAPSSISGTADGESSLDWDATAVDNASHPFIPLSPYLMHPPSGDSLVSPELYSFFTSEYNTGDQNYKSRDIYL</sequence>
<keyword evidence="4" id="KW-0805">Transcription regulation</keyword>
<keyword evidence="6" id="KW-0804">Transcription</keyword>
<evidence type="ECO:0000256" key="4">
    <source>
        <dbReference type="ARBA" id="ARBA00023015"/>
    </source>
</evidence>
<dbReference type="InterPro" id="IPR001138">
    <property type="entry name" value="Zn2Cys6_DnaBD"/>
</dbReference>
<dbReference type="STRING" id="913774.A0A0C3D2B8"/>
<dbReference type="GO" id="GO:0000981">
    <property type="term" value="F:DNA-binding transcription factor activity, RNA polymerase II-specific"/>
    <property type="evidence" value="ECO:0007669"/>
    <property type="project" value="InterPro"/>
</dbReference>
<keyword evidence="3" id="KW-0862">Zinc</keyword>
<dbReference type="FunCoup" id="A0A0C3D2B8">
    <property type="interactions" value="282"/>
</dbReference>
<dbReference type="AlphaFoldDB" id="A0A0C3D2B8"/>